<accession>A0ABD3CJD7</accession>
<evidence type="ECO:0000256" key="1">
    <source>
        <dbReference type="SAM" id="MobiDB-lite"/>
    </source>
</evidence>
<gene>
    <name evidence="2" type="primary">SMC4_6</name>
    <name evidence="2" type="ORF">CASFOL_026919</name>
</gene>
<proteinExistence type="predicted"/>
<evidence type="ECO:0000313" key="3">
    <source>
        <dbReference type="Proteomes" id="UP001632038"/>
    </source>
</evidence>
<keyword evidence="3" id="KW-1185">Reference proteome</keyword>
<dbReference type="AlphaFoldDB" id="A0ABD3CJD7"/>
<comment type="caution">
    <text evidence="2">The sequence shown here is derived from an EMBL/GenBank/DDBJ whole genome shotgun (WGS) entry which is preliminary data.</text>
</comment>
<evidence type="ECO:0000313" key="2">
    <source>
        <dbReference type="EMBL" id="KAL3629697.1"/>
    </source>
</evidence>
<organism evidence="2 3">
    <name type="scientific">Castilleja foliolosa</name>
    <dbReference type="NCBI Taxonomy" id="1961234"/>
    <lineage>
        <taxon>Eukaryota</taxon>
        <taxon>Viridiplantae</taxon>
        <taxon>Streptophyta</taxon>
        <taxon>Embryophyta</taxon>
        <taxon>Tracheophyta</taxon>
        <taxon>Spermatophyta</taxon>
        <taxon>Magnoliopsida</taxon>
        <taxon>eudicotyledons</taxon>
        <taxon>Gunneridae</taxon>
        <taxon>Pentapetalae</taxon>
        <taxon>asterids</taxon>
        <taxon>lamiids</taxon>
        <taxon>Lamiales</taxon>
        <taxon>Orobanchaceae</taxon>
        <taxon>Pedicularideae</taxon>
        <taxon>Castillejinae</taxon>
        <taxon>Castilleja</taxon>
    </lineage>
</organism>
<protein>
    <submittedName>
        <fullName evidence="2">Structural maintenance of chromosomes protein 4</fullName>
    </submittedName>
</protein>
<dbReference type="Proteomes" id="UP001632038">
    <property type="component" value="Unassembled WGS sequence"/>
</dbReference>
<name>A0ABD3CJD7_9LAMI</name>
<sequence>MSGGGSKPRGDKMGTSIRATVSGESVADAKKELSDLVESLSTVRSKLNDAVRRYRDSEKAISPLEMELAKGRKEIDSLKLLLD</sequence>
<dbReference type="EMBL" id="JAVIJP010000034">
    <property type="protein sequence ID" value="KAL3629697.1"/>
    <property type="molecule type" value="Genomic_DNA"/>
</dbReference>
<feature type="region of interest" description="Disordered" evidence="1">
    <location>
        <begin position="1"/>
        <end position="24"/>
    </location>
</feature>
<reference evidence="3" key="1">
    <citation type="journal article" date="2024" name="IScience">
        <title>Strigolactones Initiate the Formation of Haustorium-like Structures in Castilleja.</title>
        <authorList>
            <person name="Buerger M."/>
            <person name="Peterson D."/>
            <person name="Chory J."/>
        </authorList>
    </citation>
    <scope>NUCLEOTIDE SEQUENCE [LARGE SCALE GENOMIC DNA]</scope>
</reference>